<feature type="signal peptide" evidence="2">
    <location>
        <begin position="1"/>
        <end position="19"/>
    </location>
</feature>
<protein>
    <submittedName>
        <fullName evidence="5">Zona pellucida protein AX 4 isoform X8</fullName>
    </submittedName>
</protein>
<feature type="region of interest" description="Disordered" evidence="1">
    <location>
        <begin position="552"/>
        <end position="575"/>
    </location>
</feature>
<feature type="chain" id="PRO_5028399934" evidence="2">
    <location>
        <begin position="20"/>
        <end position="1055"/>
    </location>
</feature>
<evidence type="ECO:0000256" key="2">
    <source>
        <dbReference type="SAM" id="SignalP"/>
    </source>
</evidence>
<feature type="compositionally biased region" description="Polar residues" evidence="1">
    <location>
        <begin position="561"/>
        <end position="570"/>
    </location>
</feature>
<dbReference type="PANTHER" id="PTHR47130">
    <property type="entry name" value="SI:DKEY-19B23.11-RELATED"/>
    <property type="match status" value="1"/>
</dbReference>
<dbReference type="CTD" id="798996"/>
<feature type="domain" description="ZP" evidence="3">
    <location>
        <begin position="878"/>
        <end position="1055"/>
    </location>
</feature>
<dbReference type="AlphaFoldDB" id="A0A6P6PQK9"/>
<dbReference type="Proteomes" id="UP000515129">
    <property type="component" value="Chromosome 7"/>
</dbReference>
<dbReference type="RefSeq" id="XP_026122605.1">
    <property type="nucleotide sequence ID" value="XM_026266820.1"/>
</dbReference>
<evidence type="ECO:0000259" key="3">
    <source>
        <dbReference type="PROSITE" id="PS51034"/>
    </source>
</evidence>
<feature type="region of interest" description="Disordered" evidence="1">
    <location>
        <begin position="357"/>
        <end position="384"/>
    </location>
</feature>
<reference evidence="5" key="1">
    <citation type="submission" date="2025-08" db="UniProtKB">
        <authorList>
            <consortium name="RefSeq"/>
        </authorList>
    </citation>
    <scope>IDENTIFICATION</scope>
    <source>
        <strain evidence="5">Wakin</strain>
        <tissue evidence="5">Muscle</tissue>
    </source>
</reference>
<organism evidence="4 5">
    <name type="scientific">Carassius auratus</name>
    <name type="common">Goldfish</name>
    <dbReference type="NCBI Taxonomy" id="7957"/>
    <lineage>
        <taxon>Eukaryota</taxon>
        <taxon>Metazoa</taxon>
        <taxon>Chordata</taxon>
        <taxon>Craniata</taxon>
        <taxon>Vertebrata</taxon>
        <taxon>Euteleostomi</taxon>
        <taxon>Actinopterygii</taxon>
        <taxon>Neopterygii</taxon>
        <taxon>Teleostei</taxon>
        <taxon>Ostariophysi</taxon>
        <taxon>Cypriniformes</taxon>
        <taxon>Cyprinidae</taxon>
        <taxon>Cyprininae</taxon>
        <taxon>Carassius</taxon>
    </lineage>
</organism>
<dbReference type="Gene3D" id="2.60.40.3210">
    <property type="entry name" value="Zona pellucida, ZP-N domain"/>
    <property type="match status" value="1"/>
</dbReference>
<sequence>MAFGFVSGGLFLLCAVACALRGSKNALQQSSRLPQAPTVVECKAQSLVVSVDIPPSGSAPRFEAIDATGAYPVTERYGAQCGYTYSVQPLLGHVDLRASYFSCHTGNQNDEVFTFMFGVFTIDESGKESSFNVSKTCSVPPFSPRVVTCEENYMEVSVRTDLPCPTAGSIKDFSASLALAQSSAVEAWQVMLQKEGQQPEVMSVEDAATLGYIIMVTPGRLVFRTTFGQLYASVKMVNGAAVEVIQATVFFRQNWMVVMVDLVATCSLVKGSSDDSRLHWRTPAERTRLAVGPSKLRTEYIGMGVSGGVANEWAMTDQGYSVTVGKGSVAHRLPSVAEGGIRKNQQGVVTKPKVVRQMAPPPVPRPPLSVNQSPSGTWRSPAERTPLVVGPSELRTEYMGMGVSGGVANERAMTDRGYSVTVGKETVAHRFPSVAEGGIRKNQQGVVTKPNVVLQMATPPVPRPPLSVNRTWRSPAERTPLAVGTSELWGENRRMGASGGVVDKWAASDRGYSVTVGKETVAHRFPSVAEGGIRKNQQGVVIKPNVVRQIANPPVPRPPLSVNQSPSGTWRSPAERTPLVVGTSELRGENMGMGVSGGVVDERATIDRGYSITVGKATVGSSILSPAEGGIRKDQHGVVTKPNVVKQMASPPIPLPFSVNQTNLEERVFHVYLGNIPSDVELVSVELNGQEISVLTAAQMGYSISRVSEGNATSAYIIRVPFEDQFVAKQYVSAGLFEYSLEIKWTLNIRPQMEAYYHLSSVSALVVEALPPVFDSMCTESGISFKKDHQQYDYLWDIAIGSYTLTPQLASERGYILTNDSTTLILAVPLFTIGYVYEDITLQQFYGTFKLLTRNAKTLKIEQSSGKRCLFQTTELLVCSTEGVMTIVTDITKAVPSADPARTTLLDQSCRPQETDDTRVLFSFGLNTCGTRFQIDQQYVTYENELVFHELYSTDSRPVITRDAAYRVTMRCIYPVRDTESLFVDRKFRAETPGIGQIKDPVKVPPQMLKPMQLPKQAIMKPSFQGSVARKPTEYVRVGQWSAPQDKYAQRSLGA</sequence>
<dbReference type="InterPro" id="IPR001507">
    <property type="entry name" value="ZP_dom"/>
</dbReference>
<keyword evidence="2" id="KW-0732">Signal</keyword>
<dbReference type="PANTHER" id="PTHR47130:SF6">
    <property type="entry name" value="EGG ENVELOPE GLYCOPROTEIN-LIKE PRECURSOR"/>
    <property type="match status" value="1"/>
</dbReference>
<dbReference type="InterPro" id="IPR058876">
    <property type="entry name" value="Ig-like_ZP"/>
</dbReference>
<accession>A0A6P6PQK9</accession>
<name>A0A6P6PQK9_CARAU</name>
<keyword evidence="4" id="KW-1185">Reference proteome</keyword>
<dbReference type="InterPro" id="IPR055356">
    <property type="entry name" value="ZP-N"/>
</dbReference>
<dbReference type="Pfam" id="PF23344">
    <property type="entry name" value="ZP-N"/>
    <property type="match status" value="1"/>
</dbReference>
<evidence type="ECO:0000313" key="4">
    <source>
        <dbReference type="Proteomes" id="UP000515129"/>
    </source>
</evidence>
<gene>
    <name evidence="5" type="primary">zpax4</name>
</gene>
<evidence type="ECO:0000256" key="1">
    <source>
        <dbReference type="SAM" id="MobiDB-lite"/>
    </source>
</evidence>
<proteinExistence type="predicted"/>
<dbReference type="PROSITE" id="PS51034">
    <property type="entry name" value="ZP_2"/>
    <property type="match status" value="1"/>
</dbReference>
<feature type="compositionally biased region" description="Polar residues" evidence="1">
    <location>
        <begin position="369"/>
        <end position="378"/>
    </location>
</feature>
<evidence type="ECO:0000313" key="5">
    <source>
        <dbReference type="RefSeq" id="XP_026122605.1"/>
    </source>
</evidence>
<dbReference type="Pfam" id="PF26562">
    <property type="entry name" value="Ig-like"/>
    <property type="match status" value="1"/>
</dbReference>